<dbReference type="CDD" id="cd02961">
    <property type="entry name" value="PDI_a_family"/>
    <property type="match status" value="1"/>
</dbReference>
<dbReference type="Pfam" id="PF13850">
    <property type="entry name" value="ERGIC_N"/>
    <property type="match status" value="1"/>
</dbReference>
<feature type="transmembrane region" description="Helical" evidence="5">
    <location>
        <begin position="20"/>
        <end position="44"/>
    </location>
</feature>
<dbReference type="EMBL" id="VEPZ02000876">
    <property type="protein sequence ID" value="KAE8713672.1"/>
    <property type="molecule type" value="Genomic_DNA"/>
</dbReference>
<keyword evidence="9" id="KW-1185">Reference proteome</keyword>
<evidence type="ECO:0000256" key="5">
    <source>
        <dbReference type="SAM" id="Phobius"/>
    </source>
</evidence>
<reference evidence="8" key="1">
    <citation type="submission" date="2019-09" db="EMBL/GenBank/DDBJ databases">
        <title>Draft genome information of white flower Hibiscus syriacus.</title>
        <authorList>
            <person name="Kim Y.-M."/>
        </authorList>
    </citation>
    <scope>NUCLEOTIDE SEQUENCE [LARGE SCALE GENOMIC DNA]</scope>
    <source>
        <strain evidence="8">YM2019G1</strain>
    </source>
</reference>
<evidence type="ECO:0000256" key="2">
    <source>
        <dbReference type="ARBA" id="ARBA00022692"/>
    </source>
</evidence>
<protein>
    <submittedName>
        <fullName evidence="8">Protein disulfide-isomerase 5-4</fullName>
    </submittedName>
</protein>
<evidence type="ECO:0000259" key="6">
    <source>
        <dbReference type="Pfam" id="PF07970"/>
    </source>
</evidence>
<dbReference type="Proteomes" id="UP000436088">
    <property type="component" value="Unassembled WGS sequence"/>
</dbReference>
<keyword evidence="2 5" id="KW-0812">Transmembrane</keyword>
<evidence type="ECO:0000256" key="1">
    <source>
        <dbReference type="ARBA" id="ARBA00004370"/>
    </source>
</evidence>
<dbReference type="Pfam" id="PF07970">
    <property type="entry name" value="COPIIcoated_ERV"/>
    <property type="match status" value="1"/>
</dbReference>
<evidence type="ECO:0000313" key="8">
    <source>
        <dbReference type="EMBL" id="KAE8713672.1"/>
    </source>
</evidence>
<keyword evidence="3 5" id="KW-1133">Transmembrane helix</keyword>
<dbReference type="PANTHER" id="PTHR10984:SF37">
    <property type="entry name" value="PROTEIN DISULFIDE-ISOMERASE 5-3"/>
    <property type="match status" value="1"/>
</dbReference>
<evidence type="ECO:0000313" key="9">
    <source>
        <dbReference type="Proteomes" id="UP000436088"/>
    </source>
</evidence>
<feature type="domain" description="Endoplasmic reticulum vesicle transporter C-terminal" evidence="6">
    <location>
        <begin position="225"/>
        <end position="403"/>
    </location>
</feature>
<dbReference type="InterPro" id="IPR012936">
    <property type="entry name" value="Erv_C"/>
</dbReference>
<sequence>MISSSKIKSVDFYRKIPRDLTEASLSGAGLSIIAALAMMFLFGMELNNYLAVSTTTSVIVDNSSDGDFLRIDFNMSFPALSCEFASVDVSDVLGTNRLNITKTIRKFSIDPHLRPTGAEFHSGPVLHSIKHGDEVDEETVEGAVPLNGVSFDKLSHLHHIQGYPSIRIFRKGSDLREDHGHHEHESYYGDRDAETLVKAMEDLVASVPQESQMLALEDKSNVLKLPAPLTGGCRIEGYVRVKKVPGNLIISARSGAHSFDASKMNMSHVISHLSFGKTISPWLLSNAKRLIPHLGRSHDRLNGRSFINHRDLDANVTIEHYLQIVKTEVVTMKSSREHTLIEEYEYTAHSSLAQSIYIPVVKFHFELSPMQVLITENPKSFSHFLTNVCAIIGGVFTVAGILDSILHNTIRVMKKVELGKNH</sequence>
<dbReference type="InterPro" id="IPR039542">
    <property type="entry name" value="Erv_N"/>
</dbReference>
<dbReference type="GO" id="GO:0016020">
    <property type="term" value="C:membrane"/>
    <property type="evidence" value="ECO:0007669"/>
    <property type="project" value="UniProtKB-SubCell"/>
</dbReference>
<gene>
    <name evidence="8" type="ORF">F3Y22_tig00110206pilonHSYRG00308</name>
</gene>
<dbReference type="AlphaFoldDB" id="A0A6A3BF60"/>
<feature type="domain" description="Endoplasmic reticulum vesicle transporter N-terminal" evidence="7">
    <location>
        <begin position="7"/>
        <end position="97"/>
    </location>
</feature>
<organism evidence="8 9">
    <name type="scientific">Hibiscus syriacus</name>
    <name type="common">Rose of Sharon</name>
    <dbReference type="NCBI Taxonomy" id="106335"/>
    <lineage>
        <taxon>Eukaryota</taxon>
        <taxon>Viridiplantae</taxon>
        <taxon>Streptophyta</taxon>
        <taxon>Embryophyta</taxon>
        <taxon>Tracheophyta</taxon>
        <taxon>Spermatophyta</taxon>
        <taxon>Magnoliopsida</taxon>
        <taxon>eudicotyledons</taxon>
        <taxon>Gunneridae</taxon>
        <taxon>Pentapetalae</taxon>
        <taxon>rosids</taxon>
        <taxon>malvids</taxon>
        <taxon>Malvales</taxon>
        <taxon>Malvaceae</taxon>
        <taxon>Malvoideae</taxon>
        <taxon>Hibiscus</taxon>
    </lineage>
</organism>
<proteinExistence type="predicted"/>
<dbReference type="GO" id="GO:0005783">
    <property type="term" value="C:endoplasmic reticulum"/>
    <property type="evidence" value="ECO:0007669"/>
    <property type="project" value="TreeGrafter"/>
</dbReference>
<evidence type="ECO:0000256" key="4">
    <source>
        <dbReference type="ARBA" id="ARBA00023136"/>
    </source>
</evidence>
<dbReference type="GO" id="GO:0030134">
    <property type="term" value="C:COPII-coated ER to Golgi transport vesicle"/>
    <property type="evidence" value="ECO:0007669"/>
    <property type="project" value="TreeGrafter"/>
</dbReference>
<comment type="caution">
    <text evidence="8">The sequence shown here is derived from an EMBL/GenBank/DDBJ whole genome shotgun (WGS) entry which is preliminary data.</text>
</comment>
<evidence type="ECO:0000256" key="3">
    <source>
        <dbReference type="ARBA" id="ARBA00022989"/>
    </source>
</evidence>
<dbReference type="PANTHER" id="PTHR10984">
    <property type="entry name" value="ENDOPLASMIC RETICULUM-GOLGI INTERMEDIATE COMPARTMENT PROTEIN"/>
    <property type="match status" value="1"/>
</dbReference>
<dbReference type="InterPro" id="IPR045888">
    <property type="entry name" value="Erv"/>
</dbReference>
<accession>A0A6A3BF60</accession>
<name>A0A6A3BF60_HIBSY</name>
<evidence type="ECO:0000259" key="7">
    <source>
        <dbReference type="Pfam" id="PF13850"/>
    </source>
</evidence>
<feature type="transmembrane region" description="Helical" evidence="5">
    <location>
        <begin position="384"/>
        <end position="406"/>
    </location>
</feature>
<dbReference type="GO" id="GO:0016853">
    <property type="term" value="F:isomerase activity"/>
    <property type="evidence" value="ECO:0007669"/>
    <property type="project" value="UniProtKB-KW"/>
</dbReference>
<comment type="subcellular location">
    <subcellularLocation>
        <location evidence="1">Membrane</location>
    </subcellularLocation>
</comment>
<keyword evidence="4 5" id="KW-0472">Membrane</keyword>